<dbReference type="SUPFAM" id="SSF49503">
    <property type="entry name" value="Cupredoxins"/>
    <property type="match status" value="1"/>
</dbReference>
<evidence type="ECO:0000313" key="4">
    <source>
        <dbReference type="EMBL" id="GFS30766.1"/>
    </source>
</evidence>
<dbReference type="AlphaFoldDB" id="A0A7J0EWQ8"/>
<evidence type="ECO:0000313" key="6">
    <source>
        <dbReference type="Proteomes" id="UP000585474"/>
    </source>
</evidence>
<dbReference type="InterPro" id="IPR039391">
    <property type="entry name" value="Phytocyanin-like"/>
</dbReference>
<dbReference type="CDD" id="cd04216">
    <property type="entry name" value="Phytocyanin"/>
    <property type="match status" value="1"/>
</dbReference>
<dbReference type="Gene3D" id="2.60.40.420">
    <property type="entry name" value="Cupredoxins - blue copper proteins"/>
    <property type="match status" value="1"/>
</dbReference>
<gene>
    <name evidence="4" type="ORF">Acr_00g0013940</name>
    <name evidence="5" type="ORF">Acr_07g0008430</name>
</gene>
<name>A0A7J0EWQ8_9ERIC</name>
<dbReference type="GO" id="GO:0005886">
    <property type="term" value="C:plasma membrane"/>
    <property type="evidence" value="ECO:0007669"/>
    <property type="project" value="TreeGrafter"/>
</dbReference>
<dbReference type="InterPro" id="IPR008972">
    <property type="entry name" value="Cupredoxin"/>
</dbReference>
<organism evidence="5 6">
    <name type="scientific">Actinidia rufa</name>
    <dbReference type="NCBI Taxonomy" id="165716"/>
    <lineage>
        <taxon>Eukaryota</taxon>
        <taxon>Viridiplantae</taxon>
        <taxon>Streptophyta</taxon>
        <taxon>Embryophyta</taxon>
        <taxon>Tracheophyta</taxon>
        <taxon>Spermatophyta</taxon>
        <taxon>Magnoliopsida</taxon>
        <taxon>eudicotyledons</taxon>
        <taxon>Gunneridae</taxon>
        <taxon>Pentapetalae</taxon>
        <taxon>asterids</taxon>
        <taxon>Ericales</taxon>
        <taxon>Actinidiaceae</taxon>
        <taxon>Actinidia</taxon>
    </lineage>
</organism>
<dbReference type="EMBL" id="BJWL01000128">
    <property type="protein sequence ID" value="GFS30766.1"/>
    <property type="molecule type" value="Genomic_DNA"/>
</dbReference>
<keyword evidence="1" id="KW-1015">Disulfide bond</keyword>
<keyword evidence="6" id="KW-1185">Reference proteome</keyword>
<protein>
    <recommendedName>
        <fullName evidence="3">Phytocyanin domain-containing protein</fullName>
    </recommendedName>
</protein>
<dbReference type="EMBL" id="BJWL01000007">
    <property type="protein sequence ID" value="GFY90646.1"/>
    <property type="molecule type" value="Genomic_DNA"/>
</dbReference>
<dbReference type="PROSITE" id="PS51485">
    <property type="entry name" value="PHYTOCYANIN"/>
    <property type="match status" value="1"/>
</dbReference>
<reference evidence="5 6" key="1">
    <citation type="submission" date="2019-07" db="EMBL/GenBank/DDBJ databases">
        <title>De Novo Assembly of kiwifruit Actinidia rufa.</title>
        <authorList>
            <person name="Sugita-Konishi S."/>
            <person name="Sato K."/>
            <person name="Mori E."/>
            <person name="Abe Y."/>
            <person name="Kisaki G."/>
            <person name="Hamano K."/>
            <person name="Suezawa K."/>
            <person name="Otani M."/>
            <person name="Fukuda T."/>
            <person name="Manabe T."/>
            <person name="Gomi K."/>
            <person name="Tabuchi M."/>
            <person name="Akimitsu K."/>
            <person name="Kataoka I."/>
        </authorList>
    </citation>
    <scope>NUCLEOTIDE SEQUENCE [LARGE SCALE GENOMIC DNA]</scope>
    <source>
        <strain evidence="6">cv. Fuchu</strain>
        <strain evidence="5">Fuchu</strain>
    </source>
</reference>
<sequence>MLLAWKSMGGVKLWIALVVVLVGIGGRWAGAQAQVHHVVGGDRGWDLSSDLASWSSARIFAVGDKIWFTYSAAQDKIVEVKSKEEYEACDVSNPIRMYTNGLDSISLEEEGIRYFASVKPENCKNGLKLHVDVQPQAQANQDPHHTVLVASETESSALAVADGPTSPASAHVHGLSHALFLGLLVCYLGL</sequence>
<evidence type="ECO:0000256" key="1">
    <source>
        <dbReference type="ARBA" id="ARBA00023157"/>
    </source>
</evidence>
<dbReference type="InterPro" id="IPR003245">
    <property type="entry name" value="Phytocyanin_dom"/>
</dbReference>
<accession>A0A7J0EWQ8</accession>
<proteinExistence type="predicted"/>
<evidence type="ECO:0000256" key="2">
    <source>
        <dbReference type="ARBA" id="ARBA00023180"/>
    </source>
</evidence>
<dbReference type="PANTHER" id="PTHR33021">
    <property type="entry name" value="BLUE COPPER PROTEIN"/>
    <property type="match status" value="1"/>
</dbReference>
<dbReference type="Proteomes" id="UP000585474">
    <property type="component" value="Unassembled WGS sequence"/>
</dbReference>
<evidence type="ECO:0000259" key="3">
    <source>
        <dbReference type="PROSITE" id="PS51485"/>
    </source>
</evidence>
<evidence type="ECO:0000313" key="5">
    <source>
        <dbReference type="EMBL" id="GFY90646.1"/>
    </source>
</evidence>
<dbReference type="GO" id="GO:0009055">
    <property type="term" value="F:electron transfer activity"/>
    <property type="evidence" value="ECO:0007669"/>
    <property type="project" value="InterPro"/>
</dbReference>
<comment type="caution">
    <text evidence="5">The sequence shown here is derived from an EMBL/GenBank/DDBJ whole genome shotgun (WGS) entry which is preliminary data.</text>
</comment>
<dbReference type="PANTHER" id="PTHR33021:SF31">
    <property type="entry name" value="OS02G0720100 PROTEIN"/>
    <property type="match status" value="1"/>
</dbReference>
<dbReference type="OrthoDB" id="1896188at2759"/>
<dbReference type="FunFam" id="2.60.40.420:FF:000034">
    <property type="entry name" value="Cupredoxin superfamily protein"/>
    <property type="match status" value="1"/>
</dbReference>
<feature type="domain" description="Phytocyanin" evidence="3">
    <location>
        <begin position="35"/>
        <end position="135"/>
    </location>
</feature>
<keyword evidence="2" id="KW-0325">Glycoprotein</keyword>
<dbReference type="Pfam" id="PF02298">
    <property type="entry name" value="Cu_bind_like"/>
    <property type="match status" value="1"/>
</dbReference>